<organism evidence="1 2">
    <name type="scientific">Ambispora gerdemannii</name>
    <dbReference type="NCBI Taxonomy" id="144530"/>
    <lineage>
        <taxon>Eukaryota</taxon>
        <taxon>Fungi</taxon>
        <taxon>Fungi incertae sedis</taxon>
        <taxon>Mucoromycota</taxon>
        <taxon>Glomeromycotina</taxon>
        <taxon>Glomeromycetes</taxon>
        <taxon>Archaeosporales</taxon>
        <taxon>Ambisporaceae</taxon>
        <taxon>Ambispora</taxon>
    </lineage>
</organism>
<dbReference type="EMBL" id="CAJVPL010003144">
    <property type="protein sequence ID" value="CAG8627059.1"/>
    <property type="molecule type" value="Genomic_DNA"/>
</dbReference>
<accession>A0A9N9D958</accession>
<evidence type="ECO:0000313" key="2">
    <source>
        <dbReference type="Proteomes" id="UP000789831"/>
    </source>
</evidence>
<dbReference type="Proteomes" id="UP000789831">
    <property type="component" value="Unassembled WGS sequence"/>
</dbReference>
<proteinExistence type="predicted"/>
<sequence length="227" mass="26804">MKKLLSYKTKIPSTWTEDYDKYLENSLNQTGRNFKKAIQEIKNDENLFRLYTEKILMEFSQQHVREILGYNDDDNCHEVFHETISDQIDQSRRQGRSERQGDNEQNSLAVLPWDEIAKCIKTRDATECFNRSVKFTFTVYIISSRYITIRKRFITQRLRQSRSGSRSHLRNKEKKEKSFDLVPLHLNQKVLVKSGLVGPDTCHRIWLSNGEIQRESLPWGDGLNEEA</sequence>
<gene>
    <name evidence="1" type="ORF">AGERDE_LOCUS10341</name>
</gene>
<keyword evidence="2" id="KW-1185">Reference proteome</keyword>
<protein>
    <submittedName>
        <fullName evidence="1">7254_t:CDS:1</fullName>
    </submittedName>
</protein>
<dbReference type="AlphaFoldDB" id="A0A9N9D958"/>
<comment type="caution">
    <text evidence="1">The sequence shown here is derived from an EMBL/GenBank/DDBJ whole genome shotgun (WGS) entry which is preliminary data.</text>
</comment>
<evidence type="ECO:0000313" key="1">
    <source>
        <dbReference type="EMBL" id="CAG8627059.1"/>
    </source>
</evidence>
<name>A0A9N9D958_9GLOM</name>
<reference evidence="1" key="1">
    <citation type="submission" date="2021-06" db="EMBL/GenBank/DDBJ databases">
        <authorList>
            <person name="Kallberg Y."/>
            <person name="Tangrot J."/>
            <person name="Rosling A."/>
        </authorList>
    </citation>
    <scope>NUCLEOTIDE SEQUENCE</scope>
    <source>
        <strain evidence="1">MT106</strain>
    </source>
</reference>